<gene>
    <name evidence="10" type="ORF">UX13_C0021G0006</name>
</gene>
<reference evidence="10 11" key="1">
    <citation type="journal article" date="2015" name="Nature">
        <title>rRNA introns, odd ribosomes, and small enigmatic genomes across a large radiation of phyla.</title>
        <authorList>
            <person name="Brown C.T."/>
            <person name="Hug L.A."/>
            <person name="Thomas B.C."/>
            <person name="Sharon I."/>
            <person name="Castelle C.J."/>
            <person name="Singh A."/>
            <person name="Wilkins M.J."/>
            <person name="Williams K.H."/>
            <person name="Banfield J.F."/>
        </authorList>
    </citation>
    <scope>NUCLEOTIDE SEQUENCE [LARGE SCALE GENOMIC DNA]</scope>
</reference>
<keyword evidence="5 8" id="KW-0812">Transmembrane</keyword>
<organism evidence="10 11">
    <name type="scientific">Candidatus Woesebacteria bacterium GW2011_GWB1_45_5</name>
    <dbReference type="NCBI Taxonomy" id="1618581"/>
    <lineage>
        <taxon>Bacteria</taxon>
        <taxon>Candidatus Woeseibacteriota</taxon>
    </lineage>
</organism>
<evidence type="ECO:0000256" key="4">
    <source>
        <dbReference type="ARBA" id="ARBA00022679"/>
    </source>
</evidence>
<evidence type="ECO:0000256" key="2">
    <source>
        <dbReference type="ARBA" id="ARBA00022475"/>
    </source>
</evidence>
<dbReference type="GO" id="GO:0005886">
    <property type="term" value="C:plasma membrane"/>
    <property type="evidence" value="ECO:0007669"/>
    <property type="project" value="UniProtKB-SubCell"/>
</dbReference>
<dbReference type="GO" id="GO:0000030">
    <property type="term" value="F:mannosyltransferase activity"/>
    <property type="evidence" value="ECO:0007669"/>
    <property type="project" value="InterPro"/>
</dbReference>
<dbReference type="PANTHER" id="PTHR33908">
    <property type="entry name" value="MANNOSYLTRANSFERASE YKCB-RELATED"/>
    <property type="match status" value="1"/>
</dbReference>
<feature type="transmembrane region" description="Helical" evidence="8">
    <location>
        <begin position="88"/>
        <end position="109"/>
    </location>
</feature>
<dbReference type="Pfam" id="PF02366">
    <property type="entry name" value="PMT"/>
    <property type="match status" value="1"/>
</dbReference>
<dbReference type="InterPro" id="IPR050297">
    <property type="entry name" value="LipidA_mod_glycosyltrf_83"/>
</dbReference>
<keyword evidence="7 8" id="KW-0472">Membrane</keyword>
<evidence type="ECO:0000256" key="8">
    <source>
        <dbReference type="SAM" id="Phobius"/>
    </source>
</evidence>
<feature type="transmembrane region" description="Helical" evidence="8">
    <location>
        <begin position="325"/>
        <end position="345"/>
    </location>
</feature>
<feature type="transmembrane region" description="Helical" evidence="8">
    <location>
        <begin position="274"/>
        <end position="294"/>
    </location>
</feature>
<comment type="caution">
    <text evidence="10">The sequence shown here is derived from an EMBL/GenBank/DDBJ whole genome shotgun (WGS) entry which is preliminary data.</text>
</comment>
<proteinExistence type="predicted"/>
<feature type="transmembrane region" description="Helical" evidence="8">
    <location>
        <begin position="250"/>
        <end position="267"/>
    </location>
</feature>
<evidence type="ECO:0000256" key="6">
    <source>
        <dbReference type="ARBA" id="ARBA00022989"/>
    </source>
</evidence>
<keyword evidence="6 8" id="KW-1133">Transmembrane helix</keyword>
<dbReference type="GO" id="GO:0006493">
    <property type="term" value="P:protein O-linked glycosylation"/>
    <property type="evidence" value="ECO:0007669"/>
    <property type="project" value="InterPro"/>
</dbReference>
<keyword evidence="2" id="KW-1003">Cell membrane</keyword>
<dbReference type="GO" id="GO:0009103">
    <property type="term" value="P:lipopolysaccharide biosynthetic process"/>
    <property type="evidence" value="ECO:0007669"/>
    <property type="project" value="UniProtKB-ARBA"/>
</dbReference>
<accession>A0A0G1MP00</accession>
<dbReference type="GO" id="GO:0010041">
    <property type="term" value="P:response to iron(III) ion"/>
    <property type="evidence" value="ECO:0007669"/>
    <property type="project" value="TreeGrafter"/>
</dbReference>
<keyword evidence="3" id="KW-0328">Glycosyltransferase</keyword>
<keyword evidence="4" id="KW-0808">Transferase</keyword>
<dbReference type="EMBL" id="LCLA01000021">
    <property type="protein sequence ID" value="KKU10076.1"/>
    <property type="molecule type" value="Genomic_DNA"/>
</dbReference>
<feature type="transmembrane region" description="Helical" evidence="8">
    <location>
        <begin position="7"/>
        <end position="25"/>
    </location>
</feature>
<evidence type="ECO:0000256" key="7">
    <source>
        <dbReference type="ARBA" id="ARBA00023136"/>
    </source>
</evidence>
<dbReference type="AlphaFoldDB" id="A0A0G1MP00"/>
<dbReference type="InterPro" id="IPR003342">
    <property type="entry name" value="ArnT-like_N"/>
</dbReference>
<dbReference type="Proteomes" id="UP000034329">
    <property type="component" value="Unassembled WGS sequence"/>
</dbReference>
<comment type="subcellular location">
    <subcellularLocation>
        <location evidence="1">Cell membrane</location>
        <topology evidence="1">Multi-pass membrane protein</topology>
    </subcellularLocation>
</comment>
<feature type="transmembrane region" description="Helical" evidence="8">
    <location>
        <begin position="169"/>
        <end position="193"/>
    </location>
</feature>
<protein>
    <recommendedName>
        <fullName evidence="9">ArnT-like N-terminal domain-containing protein</fullName>
    </recommendedName>
</protein>
<evidence type="ECO:0000256" key="1">
    <source>
        <dbReference type="ARBA" id="ARBA00004651"/>
    </source>
</evidence>
<evidence type="ECO:0000259" key="9">
    <source>
        <dbReference type="Pfam" id="PF02366"/>
    </source>
</evidence>
<evidence type="ECO:0000256" key="3">
    <source>
        <dbReference type="ARBA" id="ARBA00022676"/>
    </source>
</evidence>
<feature type="domain" description="ArnT-like N-terminal" evidence="9">
    <location>
        <begin position="14"/>
        <end position="160"/>
    </location>
</feature>
<sequence length="465" mass="53639">MDRLSKIILAGILILAFGVRFFGIAKSPPSLNWDEAALGYNAYSILKTGRDEFGKKLPLSLRSFDDYKPAVYSYVAVPFIKAFGLNEISVRLPSVIAGTVIVLLAYLFAKEFFKKEQAALISSFLVAAEPWSVHFSRVAFESNLALMFFLTGIYLFLKSRKYILPGFFLILSALTYHSEKILVFPLAVLSFIFDPGSLSRFASSSIFSHYPASLDLIKALITRYFSYFSPVNLFVRGTPEPTQHIPNFGMFYPLEFLLLVVGLYFLIQNFRKHKILFFLLVVSPVPAIATWNWFYPARVLPLFFFLSLIIAYGLYRILNKYTAVPVLVILISGVLNLLTSLYFFLPYQERGNWQYGMREMAQALTKYQDSHQRVVIETKTAQPYIFLLFYTQYDPQKYQEYSKDILSPRNSFNFDKYEFRDIYWDKDKDLKNTLFIGPESSLPVTPVYEVKDFEGNVLYRVAETK</sequence>
<evidence type="ECO:0000313" key="10">
    <source>
        <dbReference type="EMBL" id="KKU10076.1"/>
    </source>
</evidence>
<name>A0A0G1MP00_9BACT</name>
<dbReference type="GO" id="GO:0016763">
    <property type="term" value="F:pentosyltransferase activity"/>
    <property type="evidence" value="ECO:0007669"/>
    <property type="project" value="TreeGrafter"/>
</dbReference>
<feature type="transmembrane region" description="Helical" evidence="8">
    <location>
        <begin position="300"/>
        <end position="318"/>
    </location>
</feature>
<evidence type="ECO:0000256" key="5">
    <source>
        <dbReference type="ARBA" id="ARBA00022692"/>
    </source>
</evidence>
<evidence type="ECO:0000313" key="11">
    <source>
        <dbReference type="Proteomes" id="UP000034329"/>
    </source>
</evidence>
<dbReference type="PANTHER" id="PTHR33908:SF3">
    <property type="entry name" value="UNDECAPRENYL PHOSPHATE-ALPHA-4-AMINO-4-DEOXY-L-ARABINOSE ARABINOSYL TRANSFERASE"/>
    <property type="match status" value="1"/>
</dbReference>